<dbReference type="GO" id="GO:0005634">
    <property type="term" value="C:nucleus"/>
    <property type="evidence" value="ECO:0007669"/>
    <property type="project" value="UniProtKB-SubCell"/>
</dbReference>
<comment type="caution">
    <text evidence="12">The sequence shown here is derived from an EMBL/GenBank/DDBJ whole genome shotgun (WGS) entry which is preliminary data.</text>
</comment>
<dbReference type="FunFam" id="3.30.70.330:FF:000111">
    <property type="entry name" value="U2 snRNP auxiliary factor large subunit"/>
    <property type="match status" value="1"/>
</dbReference>
<evidence type="ECO:0000313" key="12">
    <source>
        <dbReference type="EMBL" id="KAK8956973.1"/>
    </source>
</evidence>
<evidence type="ECO:0000256" key="5">
    <source>
        <dbReference type="ARBA" id="ARBA00022884"/>
    </source>
</evidence>
<comment type="subcellular location">
    <subcellularLocation>
        <location evidence="1">Nucleus</location>
    </subcellularLocation>
</comment>
<dbReference type="SMART" id="SM00360">
    <property type="entry name" value="RRM"/>
    <property type="match status" value="1"/>
</dbReference>
<dbReference type="Pfam" id="PF00076">
    <property type="entry name" value="RRM_1"/>
    <property type="match status" value="1"/>
</dbReference>
<evidence type="ECO:0000259" key="11">
    <source>
        <dbReference type="PROSITE" id="PS50102"/>
    </source>
</evidence>
<comment type="function">
    <text evidence="8">Necessary for the splicing of pre-mRNA.</text>
</comment>
<keyword evidence="5 9" id="KW-0694">RNA-binding</keyword>
<keyword evidence="10" id="KW-0175">Coiled coil</keyword>
<evidence type="ECO:0000256" key="6">
    <source>
        <dbReference type="ARBA" id="ARBA00023187"/>
    </source>
</evidence>
<dbReference type="SUPFAM" id="SSF54928">
    <property type="entry name" value="RNA-binding domain, RBD"/>
    <property type="match status" value="2"/>
</dbReference>
<sequence>MAAIGGNTAGPGDAVVNIYINHEKKFAFVEMRSVEEASNAMALDGIIFEGAPVKVRRPSDYNPSLAAALGPSQPNPNLNLAAVGLPPGSAGGLEGPDRVFVGGLPYYFTEAQVRELLESFGSLCGFDLVKDRETGNSKGYAFCVYQDLVVANIACAALNGIKMGDKTLTVRRANQGVSQPRPEQESVLLHAQQQVALQIIASESNPRAIITFGSEESARKACSALDGKYDTDANKRLWVLMRGIEDVSQGKGVVDAPASSSMPKTPVEHLVTDMVQRVVEHHFDDINRKVGGAKQEAIDAKQEAIDAKQEAIDAKQEAIDAKQKAIDAKQEAIDAKQKAIDAKQKADTTGNRVDKLEDDHADTVNRVDKLEDHHADTVNRVAMLEDADTVNRLDDVERRQGEGGA</sequence>
<evidence type="ECO:0000256" key="9">
    <source>
        <dbReference type="PROSITE-ProRule" id="PRU00176"/>
    </source>
</evidence>
<dbReference type="InterPro" id="IPR035979">
    <property type="entry name" value="RBD_domain_sf"/>
</dbReference>
<feature type="coiled-coil region" evidence="10">
    <location>
        <begin position="297"/>
        <end position="373"/>
    </location>
</feature>
<reference evidence="12 13" key="1">
    <citation type="journal article" date="2022" name="Nat. Plants">
        <title>Genomes of leafy and leafless Platanthera orchids illuminate the evolution of mycoheterotrophy.</title>
        <authorList>
            <person name="Li M.H."/>
            <person name="Liu K.W."/>
            <person name="Li Z."/>
            <person name="Lu H.C."/>
            <person name="Ye Q.L."/>
            <person name="Zhang D."/>
            <person name="Wang J.Y."/>
            <person name="Li Y.F."/>
            <person name="Zhong Z.M."/>
            <person name="Liu X."/>
            <person name="Yu X."/>
            <person name="Liu D.K."/>
            <person name="Tu X.D."/>
            <person name="Liu B."/>
            <person name="Hao Y."/>
            <person name="Liao X.Y."/>
            <person name="Jiang Y.T."/>
            <person name="Sun W.H."/>
            <person name="Chen J."/>
            <person name="Chen Y.Q."/>
            <person name="Ai Y."/>
            <person name="Zhai J.W."/>
            <person name="Wu S.S."/>
            <person name="Zhou Z."/>
            <person name="Hsiao Y.Y."/>
            <person name="Wu W.L."/>
            <person name="Chen Y.Y."/>
            <person name="Lin Y.F."/>
            <person name="Hsu J.L."/>
            <person name="Li C.Y."/>
            <person name="Wang Z.W."/>
            <person name="Zhao X."/>
            <person name="Zhong W.Y."/>
            <person name="Ma X.K."/>
            <person name="Ma L."/>
            <person name="Huang J."/>
            <person name="Chen G.Z."/>
            <person name="Huang M.Z."/>
            <person name="Huang L."/>
            <person name="Peng D.H."/>
            <person name="Luo Y.B."/>
            <person name="Zou S.Q."/>
            <person name="Chen S.P."/>
            <person name="Lan S."/>
            <person name="Tsai W.C."/>
            <person name="Van de Peer Y."/>
            <person name="Liu Z.J."/>
        </authorList>
    </citation>
    <scope>NUCLEOTIDE SEQUENCE [LARGE SCALE GENOMIC DNA]</scope>
    <source>
        <strain evidence="12">Lor287</strain>
    </source>
</reference>
<gene>
    <name evidence="12" type="primary">U2AF65B</name>
    <name evidence="12" type="ORF">KSP39_PZI000422</name>
</gene>
<dbReference type="Gene3D" id="3.30.70.330">
    <property type="match status" value="2"/>
</dbReference>
<proteinExistence type="inferred from homology"/>
<protein>
    <submittedName>
        <fullName evidence="12">Splicing factor U2af large subunit B</fullName>
    </submittedName>
</protein>
<comment type="similarity">
    <text evidence="2">Belongs to the splicing factor SR family.</text>
</comment>
<dbReference type="Proteomes" id="UP001418222">
    <property type="component" value="Unassembled WGS sequence"/>
</dbReference>
<dbReference type="FunFam" id="3.30.70.330:FF:000057">
    <property type="entry name" value="U2 snRNP auxiliary factor large subunit"/>
    <property type="match status" value="1"/>
</dbReference>
<evidence type="ECO:0000256" key="2">
    <source>
        <dbReference type="ARBA" id="ARBA00010269"/>
    </source>
</evidence>
<evidence type="ECO:0000256" key="3">
    <source>
        <dbReference type="ARBA" id="ARBA00022664"/>
    </source>
</evidence>
<dbReference type="AlphaFoldDB" id="A0AAP0GFA8"/>
<dbReference type="CDD" id="cd12231">
    <property type="entry name" value="RRM2_U2AF65"/>
    <property type="match status" value="1"/>
</dbReference>
<dbReference type="GO" id="GO:0008380">
    <property type="term" value="P:RNA splicing"/>
    <property type="evidence" value="ECO:0007669"/>
    <property type="project" value="UniProtKB-KW"/>
</dbReference>
<organism evidence="12 13">
    <name type="scientific">Platanthera zijinensis</name>
    <dbReference type="NCBI Taxonomy" id="2320716"/>
    <lineage>
        <taxon>Eukaryota</taxon>
        <taxon>Viridiplantae</taxon>
        <taxon>Streptophyta</taxon>
        <taxon>Embryophyta</taxon>
        <taxon>Tracheophyta</taxon>
        <taxon>Spermatophyta</taxon>
        <taxon>Magnoliopsida</taxon>
        <taxon>Liliopsida</taxon>
        <taxon>Asparagales</taxon>
        <taxon>Orchidaceae</taxon>
        <taxon>Orchidoideae</taxon>
        <taxon>Orchideae</taxon>
        <taxon>Orchidinae</taxon>
        <taxon>Platanthera</taxon>
    </lineage>
</organism>
<dbReference type="InterPro" id="IPR012677">
    <property type="entry name" value="Nucleotide-bd_a/b_plait_sf"/>
</dbReference>
<keyword evidence="3" id="KW-0507">mRNA processing</keyword>
<keyword evidence="6" id="KW-0508">mRNA splicing</keyword>
<keyword evidence="7" id="KW-0539">Nucleus</keyword>
<dbReference type="GO" id="GO:0006397">
    <property type="term" value="P:mRNA processing"/>
    <property type="evidence" value="ECO:0007669"/>
    <property type="project" value="UniProtKB-KW"/>
</dbReference>
<accession>A0AAP0GFA8</accession>
<dbReference type="PROSITE" id="PS50102">
    <property type="entry name" value="RRM"/>
    <property type="match status" value="1"/>
</dbReference>
<feature type="domain" description="RRM" evidence="11">
    <location>
        <begin position="97"/>
        <end position="175"/>
    </location>
</feature>
<dbReference type="InterPro" id="IPR000504">
    <property type="entry name" value="RRM_dom"/>
</dbReference>
<evidence type="ECO:0000256" key="4">
    <source>
        <dbReference type="ARBA" id="ARBA00022737"/>
    </source>
</evidence>
<evidence type="ECO:0000256" key="8">
    <source>
        <dbReference type="ARBA" id="ARBA00056281"/>
    </source>
</evidence>
<evidence type="ECO:0000256" key="10">
    <source>
        <dbReference type="SAM" id="Coils"/>
    </source>
</evidence>
<name>A0AAP0GFA8_9ASPA</name>
<dbReference type="EMBL" id="JBBWWQ010000001">
    <property type="protein sequence ID" value="KAK8956973.1"/>
    <property type="molecule type" value="Genomic_DNA"/>
</dbReference>
<dbReference type="GO" id="GO:0003723">
    <property type="term" value="F:RNA binding"/>
    <property type="evidence" value="ECO:0007669"/>
    <property type="project" value="UniProtKB-UniRule"/>
</dbReference>
<keyword evidence="4" id="KW-0677">Repeat</keyword>
<keyword evidence="13" id="KW-1185">Reference proteome</keyword>
<evidence type="ECO:0000313" key="13">
    <source>
        <dbReference type="Proteomes" id="UP001418222"/>
    </source>
</evidence>
<evidence type="ECO:0000256" key="1">
    <source>
        <dbReference type="ARBA" id="ARBA00004123"/>
    </source>
</evidence>
<dbReference type="PANTHER" id="PTHR23139">
    <property type="entry name" value="RNA-BINDING PROTEIN"/>
    <property type="match status" value="1"/>
</dbReference>
<evidence type="ECO:0000256" key="7">
    <source>
        <dbReference type="ARBA" id="ARBA00023242"/>
    </source>
</evidence>